<proteinExistence type="predicted"/>
<keyword evidence="1" id="KW-0862">Zinc</keyword>
<keyword evidence="1" id="KW-0863">Zinc-finger</keyword>
<dbReference type="OrthoDB" id="6155048at2759"/>
<sequence length="1501" mass="173391">MDTTEQDRIEDPSFEEEMTETEESDIIQTATKVDGHSEKLLGMCRICGTNDLQHGTKRKDFFRTEMMELFQIDISLDDPHVHPDAICRYHEKMLLRFAKSQTERTVFRTSVEPVKFTPHLVEGNCSICSPINKRKRKRRGTLKSLVKEYSCTEEVADNHSQHISSVHAPLQLQLNDNNIEPIHVAHTKSDQVLILPYANEITLSVHAEETAETAQDVIKSFNRLNQEEKSNFISKFPKVLSEFELTKLTYEIGKNQNEFILKDCDCISKHYTSREILQALSPVEWLSKRNKVLFNFMTGLAGNSFDFIDQINSTDAFLYCRAMEYLYNLRNRKLVAPFAFLVSLDMYTKTSSRVAIDALGKSSPGGSYKTLKHWLSTYAETVPKCPDGTLITGFDNEQVVGYKRGLGEGSKSLTSVITTIVNTTMHDKENSTVQLNENFKPKNWFSVNHFDEKLKNANSNETNAERVKRIKTEKEYFIKEVSQIRDSSLPLFTTLEKIHYDQMYFFLSKAIKDVLNEQENANDEIIDYVDKQAHQESRQKNIIVCTRCGTENPKRKQICENCQEREGIKEAKQAQQRTKKCDDVSKSVGSKEISLNTPLETATAISGHQRFEHVPSNHKESTKLMMGRPVFLNPNSNEAVALILRSIGISSGIKRYEGNNRHWTFVCCDGRPHSLYQKLLTESVICSYCNQAFLNRKAYKDHHKLKHQGKSSTFSLEFDWLYMRIGLGHFEMNVIKSFFELNWTPFLEKMCEIMQFTSDNAKNFAKTCKDHHVAWQLLLVFHTTSLKEMVVPFVRYMMKQGEMPTPDKYLLFYKEFMSSNPRWAYLHLQVFRFSQAIINLRMGVRRNNSCLVQSAKFHLKELFYGRSHPHYRNIELFDTLQYHFMPDEVKNIWDNNTAFTVSGHNSKGQDLDFLLEEKNRAVKQFIPSGSIPSNETWDAICCNLQYIEDLQNLVSSWVGTHRSNNYQTKHVDIEFAVNSFRQTLRTYLKPENETFCGLSGSKLHPGLLKFLETSTLKRMDHINTEVLNEEPNLIVNQNEPVYVSDEEIASHMNKLSKIDIIRKTEHLIHDELKDNILRSHYENVLHSIDGGQLKKDVYLTLYYEIKDVIQSECNIGEDEMNCDQSRKYKIGEKKIYKSEEKEYLANLSNDRRIKCEVIKQIKCQLTRLKRLKADPVTAVFVIKDVKKNRKTRPKYLGLGELFDKVKQGEPALSSDELKKVNGIDMLFPTHEDIIENVTLVTPSKLNIGPGHSKQLAESQKKMLEQTTTVPSNDTLSIDIDSPIPKKKQTKASKEKGTKSPSVKNKQKKTIEKTGVKGSSKGKSRKDKLPQMSEIELMDGIEPLPEQTEVEEVGNKDDFSYASPTRPRMSSYEQMRMDSIEKNRKFLSGLAFHHIPQESRTSEYIVQGIWVIVAFEQTWYPGLVKQIDKEKDSITITFMHPSGKNKFKWPVKEDRIDVERKFVIFVCLPPYACPEGENMYVLPGTDYIKNIYIAFQNKYFTQ</sequence>
<keyword evidence="1" id="KW-0479">Metal-binding</keyword>
<feature type="domain" description="C2H2-type" evidence="3">
    <location>
        <begin position="684"/>
        <end position="712"/>
    </location>
</feature>
<evidence type="ECO:0000256" key="1">
    <source>
        <dbReference type="PROSITE-ProRule" id="PRU00042"/>
    </source>
</evidence>
<keyword evidence="5" id="KW-1185">Reference proteome</keyword>
<comment type="caution">
    <text evidence="4">The sequence shown here is derived from an EMBL/GenBank/DDBJ whole genome shotgun (WGS) entry which is preliminary data.</text>
</comment>
<organism evidence="4 5">
    <name type="scientific">Mytilus galloprovincialis</name>
    <name type="common">Mediterranean mussel</name>
    <dbReference type="NCBI Taxonomy" id="29158"/>
    <lineage>
        <taxon>Eukaryota</taxon>
        <taxon>Metazoa</taxon>
        <taxon>Spiralia</taxon>
        <taxon>Lophotrochozoa</taxon>
        <taxon>Mollusca</taxon>
        <taxon>Bivalvia</taxon>
        <taxon>Autobranchia</taxon>
        <taxon>Pteriomorphia</taxon>
        <taxon>Mytilida</taxon>
        <taxon>Mytiloidea</taxon>
        <taxon>Mytilidae</taxon>
        <taxon>Mytilinae</taxon>
        <taxon>Mytilus</taxon>
    </lineage>
</organism>
<feature type="region of interest" description="Disordered" evidence="2">
    <location>
        <begin position="1262"/>
        <end position="1331"/>
    </location>
</feature>
<reference evidence="4" key="1">
    <citation type="submission" date="2018-11" db="EMBL/GenBank/DDBJ databases">
        <authorList>
            <person name="Alioto T."/>
            <person name="Alioto T."/>
        </authorList>
    </citation>
    <scope>NUCLEOTIDE SEQUENCE</scope>
</reference>
<evidence type="ECO:0000256" key="2">
    <source>
        <dbReference type="SAM" id="MobiDB-lite"/>
    </source>
</evidence>
<dbReference type="PROSITE" id="PS50157">
    <property type="entry name" value="ZINC_FINGER_C2H2_2"/>
    <property type="match status" value="1"/>
</dbReference>
<dbReference type="InterPro" id="IPR013087">
    <property type="entry name" value="Znf_C2H2_type"/>
</dbReference>
<dbReference type="PROSITE" id="PS00028">
    <property type="entry name" value="ZINC_FINGER_C2H2_1"/>
    <property type="match status" value="1"/>
</dbReference>
<dbReference type="GO" id="GO:0008270">
    <property type="term" value="F:zinc ion binding"/>
    <property type="evidence" value="ECO:0007669"/>
    <property type="project" value="UniProtKB-KW"/>
</dbReference>
<dbReference type="Proteomes" id="UP000596742">
    <property type="component" value="Unassembled WGS sequence"/>
</dbReference>
<feature type="compositionally biased region" description="Acidic residues" evidence="2">
    <location>
        <begin position="12"/>
        <end position="24"/>
    </location>
</feature>
<evidence type="ECO:0000313" key="4">
    <source>
        <dbReference type="EMBL" id="VDI22688.1"/>
    </source>
</evidence>
<dbReference type="EMBL" id="UYJE01003833">
    <property type="protein sequence ID" value="VDI22688.1"/>
    <property type="molecule type" value="Genomic_DNA"/>
</dbReference>
<accession>A0A8B6DMY6</accession>
<protein>
    <recommendedName>
        <fullName evidence="3">C2H2-type domain-containing protein</fullName>
    </recommendedName>
</protein>
<feature type="region of interest" description="Disordered" evidence="2">
    <location>
        <begin position="1"/>
        <end position="24"/>
    </location>
</feature>
<name>A0A8B6DMY6_MYTGA</name>
<feature type="compositionally biased region" description="Basic and acidic residues" evidence="2">
    <location>
        <begin position="1"/>
        <end position="11"/>
    </location>
</feature>
<evidence type="ECO:0000259" key="3">
    <source>
        <dbReference type="PROSITE" id="PS50157"/>
    </source>
</evidence>
<feature type="compositionally biased region" description="Polar residues" evidence="2">
    <location>
        <begin position="1264"/>
        <end position="1275"/>
    </location>
</feature>
<evidence type="ECO:0000313" key="5">
    <source>
        <dbReference type="Proteomes" id="UP000596742"/>
    </source>
</evidence>
<gene>
    <name evidence="4" type="ORF">MGAL_10B090281</name>
</gene>